<evidence type="ECO:0000256" key="4">
    <source>
        <dbReference type="ARBA" id="ARBA00022695"/>
    </source>
</evidence>
<comment type="catalytic activity">
    <reaction evidence="8">
        <text>DNA(n) + a 2'-deoxyribonucleoside 5'-triphosphate = DNA(n+1) + diphosphate</text>
        <dbReference type="Rhea" id="RHEA:22508"/>
        <dbReference type="Rhea" id="RHEA-COMP:17339"/>
        <dbReference type="Rhea" id="RHEA-COMP:17340"/>
        <dbReference type="ChEBI" id="CHEBI:33019"/>
        <dbReference type="ChEBI" id="CHEBI:61560"/>
        <dbReference type="ChEBI" id="CHEBI:173112"/>
        <dbReference type="EC" id="2.7.7.7"/>
    </reaction>
</comment>
<dbReference type="InterPro" id="IPR008921">
    <property type="entry name" value="DNA_pol3_clamp-load_cplx_C"/>
</dbReference>
<dbReference type="PANTHER" id="PTHR34388">
    <property type="entry name" value="DNA POLYMERASE III SUBUNIT DELTA"/>
    <property type="match status" value="1"/>
</dbReference>
<evidence type="ECO:0000256" key="6">
    <source>
        <dbReference type="ARBA" id="ARBA00022932"/>
    </source>
</evidence>
<evidence type="ECO:0000256" key="3">
    <source>
        <dbReference type="ARBA" id="ARBA00022679"/>
    </source>
</evidence>
<keyword evidence="3 12" id="KW-0808">Transferase</keyword>
<evidence type="ECO:0000256" key="1">
    <source>
        <dbReference type="ARBA" id="ARBA00012417"/>
    </source>
</evidence>
<dbReference type="InterPro" id="IPR027417">
    <property type="entry name" value="P-loop_NTPase"/>
</dbReference>
<dbReference type="GO" id="GO:0003677">
    <property type="term" value="F:DNA binding"/>
    <property type="evidence" value="ECO:0007669"/>
    <property type="project" value="InterPro"/>
</dbReference>
<dbReference type="GO" id="GO:0006261">
    <property type="term" value="P:DNA-templated DNA replication"/>
    <property type="evidence" value="ECO:0007669"/>
    <property type="project" value="TreeGrafter"/>
</dbReference>
<dbReference type="Pfam" id="PF06144">
    <property type="entry name" value="DNA_pol3_delta"/>
    <property type="match status" value="1"/>
</dbReference>
<dbReference type="EC" id="2.7.7.7" evidence="1 9"/>
<dbReference type="GO" id="GO:0003887">
    <property type="term" value="F:DNA-directed DNA polymerase activity"/>
    <property type="evidence" value="ECO:0007669"/>
    <property type="project" value="UniProtKB-UniRule"/>
</dbReference>
<feature type="domain" description="DNA polymerase III subunit delta C-terminal" evidence="11">
    <location>
        <begin position="215"/>
        <end position="332"/>
    </location>
</feature>
<evidence type="ECO:0000256" key="9">
    <source>
        <dbReference type="NCBIfam" id="TIGR01128"/>
    </source>
</evidence>
<evidence type="ECO:0000313" key="12">
    <source>
        <dbReference type="EMBL" id="NOU52552.1"/>
    </source>
</evidence>
<evidence type="ECO:0000259" key="10">
    <source>
        <dbReference type="Pfam" id="PF06144"/>
    </source>
</evidence>
<dbReference type="Gene3D" id="1.10.8.60">
    <property type="match status" value="1"/>
</dbReference>
<evidence type="ECO:0000256" key="5">
    <source>
        <dbReference type="ARBA" id="ARBA00022705"/>
    </source>
</evidence>
<organism evidence="12 13">
    <name type="scientific">Pseudoalteromonas caenipelagi</name>
    <dbReference type="NCBI Taxonomy" id="2726988"/>
    <lineage>
        <taxon>Bacteria</taxon>
        <taxon>Pseudomonadati</taxon>
        <taxon>Pseudomonadota</taxon>
        <taxon>Gammaproteobacteria</taxon>
        <taxon>Alteromonadales</taxon>
        <taxon>Pseudoalteromonadaceae</taxon>
        <taxon>Pseudoalteromonas</taxon>
    </lineage>
</organism>
<dbReference type="GO" id="GO:0009360">
    <property type="term" value="C:DNA polymerase III complex"/>
    <property type="evidence" value="ECO:0007669"/>
    <property type="project" value="UniProtKB-UniRule"/>
</dbReference>
<gene>
    <name evidence="12" type="primary">holA</name>
    <name evidence="12" type="ORF">HG263_18780</name>
</gene>
<dbReference type="PANTHER" id="PTHR34388:SF1">
    <property type="entry name" value="DNA POLYMERASE III SUBUNIT DELTA"/>
    <property type="match status" value="1"/>
</dbReference>
<dbReference type="EMBL" id="JABBPG010000010">
    <property type="protein sequence ID" value="NOU52552.1"/>
    <property type="molecule type" value="Genomic_DNA"/>
</dbReference>
<dbReference type="AlphaFoldDB" id="A0A849VGK7"/>
<comment type="caution">
    <text evidence="12">The sequence shown here is derived from an EMBL/GenBank/DDBJ whole genome shotgun (WGS) entry which is preliminary data.</text>
</comment>
<dbReference type="Gene3D" id="3.40.50.300">
    <property type="entry name" value="P-loop containing nucleotide triphosphate hydrolases"/>
    <property type="match status" value="1"/>
</dbReference>
<dbReference type="InterPro" id="IPR010372">
    <property type="entry name" value="DNA_pol3_delta_N"/>
</dbReference>
<dbReference type="Gene3D" id="1.20.272.10">
    <property type="match status" value="1"/>
</dbReference>
<evidence type="ECO:0000256" key="2">
    <source>
        <dbReference type="ARBA" id="ARBA00017703"/>
    </source>
</evidence>
<comment type="similarity">
    <text evidence="7">Belongs to the DNA polymerase HolA subunit family.</text>
</comment>
<evidence type="ECO:0000256" key="7">
    <source>
        <dbReference type="ARBA" id="ARBA00034754"/>
    </source>
</evidence>
<dbReference type="SUPFAM" id="SSF52540">
    <property type="entry name" value="P-loop containing nucleoside triphosphate hydrolases"/>
    <property type="match status" value="1"/>
</dbReference>
<keyword evidence="13" id="KW-1185">Reference proteome</keyword>
<protein>
    <recommendedName>
        <fullName evidence="2 9">DNA polymerase III subunit delta</fullName>
        <ecNumber evidence="1 9">2.7.7.7</ecNumber>
    </recommendedName>
</protein>
<evidence type="ECO:0000256" key="8">
    <source>
        <dbReference type="ARBA" id="ARBA00049244"/>
    </source>
</evidence>
<accession>A0A849VGK7</accession>
<dbReference type="InterPro" id="IPR032780">
    <property type="entry name" value="DNA_pol3_delt_C"/>
</dbReference>
<keyword evidence="5" id="KW-0235">DNA replication</keyword>
<evidence type="ECO:0000313" key="13">
    <source>
        <dbReference type="Proteomes" id="UP000586305"/>
    </source>
</evidence>
<dbReference type="InterPro" id="IPR005790">
    <property type="entry name" value="DNA_polIII_delta"/>
</dbReference>
<keyword evidence="6" id="KW-0239">DNA-directed DNA polymerase</keyword>
<dbReference type="RefSeq" id="WP_171627612.1">
    <property type="nucleotide sequence ID" value="NZ_JABBPG010000010.1"/>
</dbReference>
<name>A0A849VGK7_9GAMM</name>
<dbReference type="SUPFAM" id="SSF48019">
    <property type="entry name" value="post-AAA+ oligomerization domain-like"/>
    <property type="match status" value="1"/>
</dbReference>
<dbReference type="NCBIfam" id="TIGR01128">
    <property type="entry name" value="holA"/>
    <property type="match status" value="1"/>
</dbReference>
<proteinExistence type="inferred from homology"/>
<sequence length="345" mass="38911">MRYYANQLSNQLRQSLASFYMVFGEEPFQEANCVLEIKQAAKKQGFDEVIKFSLLPGFDWQELIAQYNSMSLFSARTLIEFDLNQQKPGTQGSQVLKELAAQPNPDVVLILKGSKAGQDIQRSAWFKVLDKSGVFVPCYPLTGTHLTRWLDDQCKVLKLNLASDAKRSLLSATEGNLLATHQELEKLSLLYKSEPIDQKQVLSGLLNQAKFDIFDLNNALLQGNTKQLVKVMLKLADDNVEPASIVWTINKEAQTLLSLKQGLQQGQNISQLFKQHGVWKNQQAATSQAIDRLPLIRLEQIIELLAQFDAAYKRANIVAPYQALTHIALSFCQPVPFELPYQRVN</sequence>
<feature type="domain" description="DNA polymerase III delta N-terminal" evidence="10">
    <location>
        <begin position="20"/>
        <end position="138"/>
    </location>
</feature>
<dbReference type="Proteomes" id="UP000586305">
    <property type="component" value="Unassembled WGS sequence"/>
</dbReference>
<reference evidence="12 13" key="1">
    <citation type="submission" date="2020-04" db="EMBL/GenBank/DDBJ databases">
        <title>Pseudoalteromonas caenipelagi sp. nov., isolated from a tidal flat.</title>
        <authorList>
            <person name="Park S."/>
            <person name="Yoon J.-H."/>
        </authorList>
    </citation>
    <scope>NUCLEOTIDE SEQUENCE [LARGE SCALE GENOMIC DNA]</scope>
    <source>
        <strain evidence="12 13">JBTF-M23</strain>
    </source>
</reference>
<dbReference type="CDD" id="cd18138">
    <property type="entry name" value="HLD_clamp_pol_III_delta"/>
    <property type="match status" value="1"/>
</dbReference>
<evidence type="ECO:0000259" key="11">
    <source>
        <dbReference type="Pfam" id="PF14840"/>
    </source>
</evidence>
<keyword evidence="4 12" id="KW-0548">Nucleotidyltransferase</keyword>
<dbReference type="Pfam" id="PF14840">
    <property type="entry name" value="DNA_pol3_delt_C"/>
    <property type="match status" value="1"/>
</dbReference>